<feature type="domain" description="EGF-like" evidence="9">
    <location>
        <begin position="5660"/>
        <end position="5701"/>
    </location>
</feature>
<feature type="region of interest" description="Disordered" evidence="6">
    <location>
        <begin position="1936"/>
        <end position="2116"/>
    </location>
</feature>
<keyword evidence="7" id="KW-0472">Membrane</keyword>
<feature type="compositionally biased region" description="Polar residues" evidence="6">
    <location>
        <begin position="1692"/>
        <end position="1703"/>
    </location>
</feature>
<feature type="compositionally biased region" description="Low complexity" evidence="6">
    <location>
        <begin position="1998"/>
        <end position="2009"/>
    </location>
</feature>
<feature type="region of interest" description="Disordered" evidence="6">
    <location>
        <begin position="6041"/>
        <end position="6087"/>
    </location>
</feature>
<dbReference type="PROSITE" id="PS00010">
    <property type="entry name" value="ASX_HYDROXYL"/>
    <property type="match status" value="1"/>
</dbReference>
<dbReference type="GO" id="GO:0005509">
    <property type="term" value="F:calcium ion binding"/>
    <property type="evidence" value="ECO:0007669"/>
    <property type="project" value="InterPro"/>
</dbReference>
<keyword evidence="7" id="KW-1133">Transmembrane helix</keyword>
<evidence type="ECO:0000259" key="8">
    <source>
        <dbReference type="PROSITE" id="PS50024"/>
    </source>
</evidence>
<feature type="compositionally biased region" description="Polar residues" evidence="6">
    <location>
        <begin position="1764"/>
        <end position="1795"/>
    </location>
</feature>
<dbReference type="EMBL" id="JACSDZ010000016">
    <property type="protein sequence ID" value="KAF7385465.1"/>
    <property type="molecule type" value="Genomic_DNA"/>
</dbReference>
<evidence type="ECO:0000313" key="10">
    <source>
        <dbReference type="EMBL" id="KAF7385465.1"/>
    </source>
</evidence>
<feature type="region of interest" description="Disordered" evidence="6">
    <location>
        <begin position="2382"/>
        <end position="2438"/>
    </location>
</feature>
<dbReference type="CDD" id="cd00054">
    <property type="entry name" value="EGF_CA"/>
    <property type="match status" value="1"/>
</dbReference>
<feature type="compositionally biased region" description="Acidic residues" evidence="6">
    <location>
        <begin position="2711"/>
        <end position="2726"/>
    </location>
</feature>
<dbReference type="InterPro" id="IPR009030">
    <property type="entry name" value="Growth_fac_rcpt_cys_sf"/>
</dbReference>
<evidence type="ECO:0000259" key="9">
    <source>
        <dbReference type="PROSITE" id="PS50026"/>
    </source>
</evidence>
<feature type="region of interest" description="Disordered" evidence="6">
    <location>
        <begin position="2471"/>
        <end position="2492"/>
    </location>
</feature>
<evidence type="ECO:0000313" key="11">
    <source>
        <dbReference type="Proteomes" id="UP000617340"/>
    </source>
</evidence>
<evidence type="ECO:0000256" key="3">
    <source>
        <dbReference type="ARBA" id="ARBA00022737"/>
    </source>
</evidence>
<feature type="compositionally biased region" description="Low complexity" evidence="6">
    <location>
        <begin position="1665"/>
        <end position="1677"/>
    </location>
</feature>
<keyword evidence="11" id="KW-1185">Reference proteome</keyword>
<feature type="compositionally biased region" description="Low complexity" evidence="6">
    <location>
        <begin position="1714"/>
        <end position="1728"/>
    </location>
</feature>
<comment type="caution">
    <text evidence="5">Lacks conserved residue(s) required for the propagation of feature annotation.</text>
</comment>
<dbReference type="Pfam" id="PF01390">
    <property type="entry name" value="SEA"/>
    <property type="match status" value="1"/>
</dbReference>
<dbReference type="InterPro" id="IPR001881">
    <property type="entry name" value="EGF-like_Ca-bd_dom"/>
</dbReference>
<keyword evidence="2" id="KW-0732">Signal</keyword>
<dbReference type="Gene3D" id="2.10.25.10">
    <property type="entry name" value="Laminin"/>
    <property type="match status" value="1"/>
</dbReference>
<feature type="compositionally biased region" description="Polar residues" evidence="6">
    <location>
        <begin position="4299"/>
        <end position="4311"/>
    </location>
</feature>
<feature type="compositionally biased region" description="Pro residues" evidence="6">
    <location>
        <begin position="6077"/>
        <end position="6087"/>
    </location>
</feature>
<evidence type="ECO:0000256" key="1">
    <source>
        <dbReference type="ARBA" id="ARBA00022536"/>
    </source>
</evidence>
<feature type="domain" description="SEA" evidence="8">
    <location>
        <begin position="5541"/>
        <end position="5654"/>
    </location>
</feature>
<accession>A0A834JCF8</accession>
<dbReference type="PROSITE" id="PS01187">
    <property type="entry name" value="EGF_CA"/>
    <property type="match status" value="1"/>
</dbReference>
<evidence type="ECO:0000256" key="7">
    <source>
        <dbReference type="SAM" id="Phobius"/>
    </source>
</evidence>
<dbReference type="SUPFAM" id="SSF82671">
    <property type="entry name" value="SEA domain"/>
    <property type="match status" value="1"/>
</dbReference>
<feature type="transmembrane region" description="Helical" evidence="7">
    <location>
        <begin position="5753"/>
        <end position="5778"/>
    </location>
</feature>
<feature type="region of interest" description="Disordered" evidence="6">
    <location>
        <begin position="4973"/>
        <end position="5061"/>
    </location>
</feature>
<feature type="region of interest" description="Disordered" evidence="6">
    <location>
        <begin position="562"/>
        <end position="597"/>
    </location>
</feature>
<feature type="compositionally biased region" description="Low complexity" evidence="6">
    <location>
        <begin position="1609"/>
        <end position="1637"/>
    </location>
</feature>
<feature type="region of interest" description="Disordered" evidence="6">
    <location>
        <begin position="2909"/>
        <end position="2956"/>
    </location>
</feature>
<dbReference type="PANTHER" id="PTHR39072:SF2">
    <property type="match status" value="1"/>
</dbReference>
<feature type="region of interest" description="Disordered" evidence="6">
    <location>
        <begin position="1590"/>
        <end position="1869"/>
    </location>
</feature>
<feature type="compositionally biased region" description="Low complexity" evidence="6">
    <location>
        <begin position="2038"/>
        <end position="2051"/>
    </location>
</feature>
<dbReference type="SMART" id="SM00179">
    <property type="entry name" value="EGF_CA"/>
    <property type="match status" value="1"/>
</dbReference>
<feature type="compositionally biased region" description="Polar residues" evidence="6">
    <location>
        <begin position="1956"/>
        <end position="1975"/>
    </location>
</feature>
<feature type="region of interest" description="Disordered" evidence="6">
    <location>
        <begin position="5906"/>
        <end position="5933"/>
    </location>
</feature>
<dbReference type="PROSITE" id="PS50026">
    <property type="entry name" value="EGF_3"/>
    <property type="match status" value="2"/>
</dbReference>
<dbReference type="SMART" id="SM00181">
    <property type="entry name" value="EGF"/>
    <property type="match status" value="3"/>
</dbReference>
<dbReference type="InterPro" id="IPR049883">
    <property type="entry name" value="NOTCH1_EGF-like"/>
</dbReference>
<gene>
    <name evidence="10" type="ORF">HZH68_013895</name>
</gene>
<dbReference type="InterPro" id="IPR000082">
    <property type="entry name" value="SEA_dom"/>
</dbReference>
<sequence length="6087" mass="672380">MSHRVSDRHKCRYCVLLKKKGVGQITVCHGLRMPSSVSSTYGISHLSFLHSYKSLDGNFDNDQIRASRIEGDLQGVTTVLLVSARPGKSVPPVGLLTKTARTFVQDGASTEFATQVLGTTLDNGRLYARILSTSSRVFYDKEPSVDPTSPYVVYPSRTTEYDWQSKVDLSNAPIKAIEEIDTKDKSKDLLRNNSDNQRRFVSDNKGTTRLDDLTRENDIFSKRELGTELQRFKPVKVRPADNLPTYTVKQEYVSNNYDFFESEQPKTRTRLPKIFKPTVRPTQRKADNKPLATVTYHGFADFTTTVGDTVIVFSPSTSPAPVGRPATTIKGDATLRPDDGIAVVKIRPTVVSGDHKPTDLPFMKSHNHIETSMNRERDELLDIVNGGNIQPSVVEEPEVELSSRSTDPLLLIPDIETNSIKPTGLLKVIDSMTSSDGTTTRYKSLIYGTYIGTNYAQVIHTSSNVYFFPNTATITNNNDEDTTVEYEYTNISDGEQEQDTTVEMTIGTTPQVITTSEEASPEMNELTTPLKDTTDSVLTTLKDILESARKVLGTTDSALPTFDDGIPNDILSGDPQGRSIKGGSSRNEYDQENNKVQQPDYVDSKQQVTFATKLLPSTVYETFTYYTTFFIPDSNGDTTTSVKSREVVSSEVTFLTELITPSSTESLILPTKSDISIISQQVSNLQSQIDQEQTTKQDEEIELIFKTLYTTYTYLTTFFQKDTSSISSREVVETNVITQTVGPNGVSAAVASLFEKEEPILITPTEISQTILPSVISQQVGDDAATTPEYSDFTGKDITEGSLTTILDDETTITEHISTVPTISEDELEDTEKAMIELEASPTPAISTGIVKHQLKTYYTTYTYFTTTFVDDETEIETRTEVFTNVVTETIQPSPTISISQETTSSTLQTQTTSKPAVPPEILAYLEALQRQKSQEEAFLLAKKVQAEANASEQVNNPSETTLVTEMTTEEFTEPPTTLEQQSSTENILRDLDINGQVTPNPPINGEILGSMITDVLSSSSSGGGTVLDIMDKRNAVPEDQELSESNHQDVEPPPTLLLQTSYTTFTYFTTMYKGDTSNVASRLETVTNVVTETIRPTVALPAESSTLPVTYFTTFTYWTTFYKGGDTLTTSREETVSTVVTPDVSATPTVQLEMIMTYRPDSTSSSISLIEEELFNDTKPKITADNEVAPSDIPLLEKSSLEATTTIKENNDDLIESSIVTLEPTTFYTTYTYFTTTYAGNETILNSRLETVTSVFHPNTTEPKATGRAIGSALYPGVQGLETEDKSITPSKAVEIPKTGLISTIRSSKVQNDVTTHYMTDVYGTIIDGLYAQVMESSTSLETASSLLATPVLPTGVLSLNKGSVVDADGITTVYFTTKQIGTSIDGVYAKVIENSSSTKIDEAKKQTISSTPGHRTGLVRLIEGQIENDGITTYYQSKVIGTSIEGRYAQIIESTSSFASSAPTLSIAPTSTLLPSTSIGIIEVSPSPAVIQSSLSEDSTTESPGHNEDSEENEENEEEDDQQEDDRSSRKKSRLTFSSRKKSFTPVIIPFASRNRPTFNPKRKGAQGATTITRTDITPTITATLAGKGNRFASSRGRVSSPIGPYSSTVSPSSSRRFSGRRNTASATSSINSATVGGRGRGASRISPSSVLQGNRRAPATIRGSSRGSPRGSSSIYPGASSRYRPGIRASSTLLRGQSTIRQDDQDNDANEFTTTTLVTEETPYTQETDEGETVTIPLQTTTESSRRSTNPLLRFRRPINFSGSSRASTTPKSTNRNNKSNSPSIPNRNVGSRLNNRPTPPTPTRSRQTNAGFFPPRGYFSRKQESIVEDQIEDTDHEEEEDLEEDPVEEIADNDYEGSEHEDKTSATTINANRRFGKTLGPVAQIRPFGSFSRGRRVRRQANQLRSLTSRFRKSKQPMTTKTDETIDVVGSSSNVEDTTKASIKPVARYSARTRTSTGSRPNFKPSNNPEKSQTETTETSTSQSNKANGRTKQSTNGNSRTTSSRIKPSPTSGNSRQFTLREKDSLQTRSTYKRSQSSATRTTSRPTNKATDNVKARPPRLRTNSGKSQVESINSSRRVSSSRATSRTPSRTGSSSRRTSQRGRTSHEDIRESPIVYPDFDGTITVTHYVPTEVTIPVVNNGVTEQRNIITAQPSTEVLGPSQYSTVTGGDGRPLVVIVSEATGINSQGQTEITRFLLHETPTTRVSHTLTTFGGRRASQSVIVPTTVYSVENVVSTIRPSLPTNPPLANILLSQLLLGQLNPQNQLLQPQGTPTTQYNTRTTTYVTTITKHQSTVIPLTFRGKEILTTLIDSSSDIVTATEFITDTVVVTPTATLPAANLNSLLLLLQQPQQQIQPNSNPLLDPLFAAVPLLTQSNTLPGEVERRHQPADSDYKPDSYEYSDEDLEEYEKPSRVRGGRDRSHDKKEDSSAISKAESSVVTLYVSGRRPGEFSTVLSTVKIGEKATASRRRRDVNRSVKVQPSIPPSLHAASEPFAVLTGSDDTVDAHTPTQSLESVVGEQHNGLNDKKNPAQEVYGKSLYDDSAYVDNEENQAFENSASDDTDEYPESRPRKRVRIRIPIVRSRVPKKHKLTVVRRRPLTPSTRNEQINRGTTQIPKRIVTRVRALGLAHSRHSIADVNDLENITPETPRHKITITRRRKLEPTVSTVTPKRVRITRKKLVAVRPIEPTPTLAIITTGFFTAPSDYSDEYDDEENTEENIEDENHPTTTPSLEETPNVIESKPEEELNEFKSPVLEVTSVYDVVDPMPVIITDNFFFPPSDDEEDENYEDNYTETTTSDNLTTDVSTLLNEQNNTIQNDTRLETVDSTTTISDVSEENLTNPVTEFETLNEDIISNTDTDTDVPVNTATLLPSVTIKESTSSLNEEDANNETSDEIMEITTSLSEEPEEITPVEQEETTLAQEEETTSLEEKETTPVQEEETTVTEEKETTSVKDEEIISLRDKEILPVKTNDAITEITLSDIPDISISADKTNTTTVSEESIAEQSTTVSDIIEQPVTTISETIETSIERNSVPLSIDNTIKDFDATKDISTSINDLADTNQILNPKEAQKDNEILTVKPIQSYNGFETPSILITVNTSKTAIDNLSSSKTLDSETSLTPNSSISSNFDNSYIPSVIPLNTEYTTSNTPEIRIKTTNVLTLNLTKTIPSPTPEDIEAGLVDDLYLSLSRPDFPEIVKSKSESIDIESKSISRYVPLEPSTSIYYTETIVTSTRLRTYTYIVTKLNGLETQVTSSTTIRPRVTTLTLTVPITVTVTPTMESSVNTYSSICNAVSVFGKDTVKEEEEGRKLNLATRVMSNGVEVIVAGPTPALRWENSNPQPTLTLSDAVVMLLPQEKSSDFVTKTCTTTFTYFGTINNNGNSVIATEIMSNAATEEHHKKTGSETASVFLEPSPTLHTEVLKTTYTYLTVDKNHANMEDSLISSTKVVTNKITAPQHYLHMMLEPSEVSHPETNTYLSTKVLEKTYMEDGHTKVQTSDKITQLITTESGSPPKPTSVITTLTALDSTEEAMTDIMKTYYITYTYYNTFFEKGTSVIRTNVATSTNVVLEKIPTKDTSTTKVTQINATPEPIQIFATKTYLTTFTYFTTLLQAGPDGETSTTISSRSHIIENVVTESIAPSLLDAGYMNALLTTAYHSDPVKNVVTGSTIIFFDEEDQIDPTTSSSLVESTASVGIGKVEKPSENLTLTTLASASSDSGESTVNRVDYINNQDNNVTTLLNNTVEHKRPSTHDGGDIQLSNLLHLGSLGINGLSALKPVITAMAGLLQGKTATRRNDTEPSSVTQETTTQRSPIYIPVAEFADDDIEVAESQNIAAHLVNPKHNHIAETRHKVTSSLADGIPISPGEVITANSDVIIGKPGKMAPRPPQNFVKEDEHIGMKPPPLPVPNIPVHPVLEILENNREDFQEQHSPNIYKEQLQIIPSHRIYEEHLKIPLSMSLNAKLQVVPTQPQKLHPVESVQTNKIELKHEVIQHDPLLKPPDKPGTEKLINKQSEWSTDGSRGPWGATNPLTPPALPVTFSDLYSEKPVNDKSWPTLFKQQKHPNWAQKDSFLPDGLPEIQTSETQSSPSEPIVHQVPHIIDRSTGQPLLVNIQPSQVANVMIPQDGTQALIFGDTGERHISGQYFDDPSPYPEPETGPGFVGIQKAEDLFQNLHGKDPLNYMVPPSPPSNFKPAIQKTNSSNRPHIIRLPQVRFDHIKPPGKLEPPFIRSDKRPADIHMMKQPHQSSVTNGQGFVHSEILVHHRPETLNLQLASHTPMISNGHPTNSFSSNGQFVKNQKPINTLPTVPSRRAESTIPTEIPHIYSYHNKPDSGNEVISNTNWKLNKKPPRITLNNRLRPQSVLRPTTHRPHNRPAYIEKPINSVTTKTTYPASPKLPFKPQNTALLPHQISSNTYLQYEYSNKPISIGNKNINNVTNQGITHNYQVNFQDRLPQTNPEKTNLLNSGESITKWNHDQATIGAIEYHNPSYLKIKSENTGYHSPMLIVTSKNHTIDSIHFDAQNKSRPLDSEIAESEHIKSHENVDSSDINYEKKLNAVINLQNNKTTDSKNNYGMINTDKPSYGKPSITEQSLTYNKNDNTPILHPGEPFKLKNNSTISANDTFYGTKTYEIPVVKSKPHKMYGGNANRDKHHEYREKESEFDYKTVQESSPIYLNDQNPLMHHNENVQSSTLRYSYEQDDTIDLKPPAIIPQFRPIADHESTEFYSKPHGIVTPETRPTRIPVVEIITKPTDMINVKQNSNISHINNFKSSNFDSFVNQNSHKEYKIDQQQQTISEDTVKQYARPSWNVGTLDTNMYMTQKKSGTKPNELTNYTIPDSIDKKVDTRIQKLDMKTNHPSHFLEQGLITGIHPEYPHIITKPKLQVPDPVVISSTAMKPDSHIQSNVQFSMPVEITDDEQNDSKTQTERPPSMLIIKTNSLKNKNQDKEMLETAYQTNFASLDSVIGNSENHKIKSNSHNMSIHSNPQNVLFNVKDPKVPSRDMMPPPLNSAPSKLEDEQQKLKPPPPPSNDVLGLSPPPLEITTTYRPMQHRPDPIIINEPDLKLSSKYIPLKELTKTMVPQANVKSSNLRTTITKSFLPEQLSERMVPSPPALQTKSFEISTTKIGILPFGSTQKPTASISNVYINQYIKSKYATTQNTIKPSIMGTPILRASISTKGMEHSSDPGVSVQQTAITTTKTVTSTQVKSSGSQIKSSKPSLQVDIKPTKSLTFDTSHTSVKLAEQPIFLQSSHDYILPSVNTEPTESLTFIVTTDGIKESSTVKNHEITKTYKQMNATTTNKIAVVPIQTDKSLKSSDSSLTKEYVDFKINETTSVTVKPNVGTVIYENVSDTNVGVKPKEIVRIKMSTLTKIETFAVGLPPTTRTFLLTHTMTSTTVETVTETFLHPTNTLTTVTSNILQSMVTRLPSIYENSIDNDSIFVVMSDQKPPEPGAEEVEAEYGEEDISRDEQNPTNNEIHRVLAGGILGAPIVPVRPTNQCTPECKGSKAETCVEVENEMRCVCRPGFARMFPDRPCKPTYTYTLHVGLDRIGHEPVAYQESLNDSTSLIYRRLAGSVKDALDRTLMQSDLRDIYRALKISKFTSDPVKVVFHVQLSDNANETRLKEVLRKYLVGSNYSLGGTEVYASKNLELIHASDFDECSIEEDGPHHDCSPNAACFNLRGSYQCSCKEGWADLSENPAYPGRICSQAPIGCAGCNNKGHCVTNIHGQEICECFPWYSGQRCQVNLKVMLIALVTTGAILLGLLAVCVGLACFRQPVHNKHTSGDTRAMISGAGGDTSSEDSVGDVTIPYHVPHVLPPPPQMIAPLPPMKRPIRKISEKSHHPPRKPIAAASEMTNDEQRDRSLTVMIPRAKYRSAPQSPQNYKTTLSTFVTDEHKLINYLDNGSHHPGNRKQSISSTKDCKESDLQAARAPAVSTGALVSAGFQVSATVTRMMDAESTLARSCGETTIEPPTKVLKNCDSQGDLTSTLARSCGETTIQTQTKLLRQDLAEAGSILARSCEETTIQPFTKIAATRTNSIKDTRNNKNSRDNGSEGHTMAERDLGSTLRLPPHHPPLYSPDRV</sequence>
<feature type="compositionally biased region" description="Acidic residues" evidence="6">
    <location>
        <begin position="1830"/>
        <end position="1860"/>
    </location>
</feature>
<dbReference type="SUPFAM" id="SSF57184">
    <property type="entry name" value="Growth factor receptor domain"/>
    <property type="match status" value="1"/>
</dbReference>
<reference evidence="10" key="1">
    <citation type="journal article" date="2020" name="G3 (Bethesda)">
        <title>High-Quality Assemblies for Three Invasive Social Wasps from the &lt;i&gt;Vespula&lt;/i&gt; Genus.</title>
        <authorList>
            <person name="Harrop T.W.R."/>
            <person name="Guhlin J."/>
            <person name="McLaughlin G.M."/>
            <person name="Permina E."/>
            <person name="Stockwell P."/>
            <person name="Gilligan J."/>
            <person name="Le Lec M.F."/>
            <person name="Gruber M.A.M."/>
            <person name="Quinn O."/>
            <person name="Lovegrove M."/>
            <person name="Duncan E.J."/>
            <person name="Remnant E.J."/>
            <person name="Van Eeckhoven J."/>
            <person name="Graham B."/>
            <person name="Knapp R.A."/>
            <person name="Langford K.W."/>
            <person name="Kronenberg Z."/>
            <person name="Press M.O."/>
            <person name="Eacker S.M."/>
            <person name="Wilson-Rankin E.E."/>
            <person name="Purcell J."/>
            <person name="Lester P.J."/>
            <person name="Dearden P.K."/>
        </authorList>
    </citation>
    <scope>NUCLEOTIDE SEQUENCE</scope>
    <source>
        <strain evidence="10">Linc-1</strain>
    </source>
</reference>
<evidence type="ECO:0000256" key="6">
    <source>
        <dbReference type="SAM" id="MobiDB-lite"/>
    </source>
</evidence>
<feature type="region of interest" description="Disordered" evidence="6">
    <location>
        <begin position="1493"/>
        <end position="1577"/>
    </location>
</feature>
<dbReference type="Proteomes" id="UP000617340">
    <property type="component" value="Unassembled WGS sequence"/>
</dbReference>
<protein>
    <recommendedName>
        <fullName evidence="12">63 kDa sperm flagellar membrane protein</fullName>
    </recommendedName>
</protein>
<feature type="compositionally biased region" description="Polar residues" evidence="6">
    <location>
        <begin position="1493"/>
        <end position="1506"/>
    </location>
</feature>
<dbReference type="PROSITE" id="PS00022">
    <property type="entry name" value="EGF_1"/>
    <property type="match status" value="1"/>
</dbReference>
<dbReference type="InterPro" id="IPR000152">
    <property type="entry name" value="EGF-type_Asp/Asn_hydroxyl_site"/>
</dbReference>
<dbReference type="InterPro" id="IPR000742">
    <property type="entry name" value="EGF"/>
</dbReference>
<dbReference type="FunFam" id="2.10.25.10:FF:000038">
    <property type="entry name" value="Fibrillin 2"/>
    <property type="match status" value="1"/>
</dbReference>
<feature type="compositionally biased region" description="Acidic residues" evidence="6">
    <location>
        <begin position="2910"/>
        <end position="2933"/>
    </location>
</feature>
<evidence type="ECO:0008006" key="12">
    <source>
        <dbReference type="Google" id="ProtNLM"/>
    </source>
</evidence>
<dbReference type="PANTHER" id="PTHR39072">
    <property type="entry name" value="RE48511P"/>
    <property type="match status" value="1"/>
</dbReference>
<feature type="compositionally biased region" description="Basic and acidic residues" evidence="6">
    <location>
        <begin position="2386"/>
        <end position="2402"/>
    </location>
</feature>
<evidence type="ECO:0000256" key="4">
    <source>
        <dbReference type="ARBA" id="ARBA00023157"/>
    </source>
</evidence>
<comment type="caution">
    <text evidence="10">The sequence shown here is derived from an EMBL/GenBank/DDBJ whole genome shotgun (WGS) entry which is preliminary data.</text>
</comment>
<feature type="region of interest" description="Disordered" evidence="6">
    <location>
        <begin position="4299"/>
        <end position="4318"/>
    </location>
</feature>
<feature type="compositionally biased region" description="Basic and acidic residues" evidence="6">
    <location>
        <begin position="6043"/>
        <end position="6068"/>
    </location>
</feature>
<keyword evidence="4 5" id="KW-1015">Disulfide bond</keyword>
<feature type="compositionally biased region" description="Polar residues" evidence="6">
    <location>
        <begin position="2013"/>
        <end position="2022"/>
    </location>
</feature>
<evidence type="ECO:0000256" key="2">
    <source>
        <dbReference type="ARBA" id="ARBA00022729"/>
    </source>
</evidence>
<feature type="region of interest" description="Disordered" evidence="6">
    <location>
        <begin position="2709"/>
        <end position="2742"/>
    </location>
</feature>
<feature type="compositionally biased region" description="Polar residues" evidence="6">
    <location>
        <begin position="2066"/>
        <end position="2078"/>
    </location>
</feature>
<dbReference type="PROSITE" id="PS50024">
    <property type="entry name" value="SEA"/>
    <property type="match status" value="1"/>
</dbReference>
<proteinExistence type="predicted"/>
<dbReference type="Pfam" id="PF15950">
    <property type="entry name" value="DUF4758"/>
    <property type="match status" value="7"/>
</dbReference>
<feature type="compositionally biased region" description="Polar residues" evidence="6">
    <location>
        <begin position="4980"/>
        <end position="4994"/>
    </location>
</feature>
<evidence type="ECO:0000256" key="5">
    <source>
        <dbReference type="PROSITE-ProRule" id="PRU00076"/>
    </source>
</evidence>
<feature type="compositionally biased region" description="Low complexity" evidence="6">
    <location>
        <begin position="894"/>
        <end position="914"/>
    </location>
</feature>
<feature type="compositionally biased region" description="Basic and acidic residues" evidence="6">
    <location>
        <begin position="2413"/>
        <end position="2433"/>
    </location>
</feature>
<dbReference type="InterPro" id="IPR018097">
    <property type="entry name" value="EGF_Ca-bd_CS"/>
</dbReference>
<feature type="domain" description="EGF-like" evidence="9">
    <location>
        <begin position="5713"/>
        <end position="5748"/>
    </location>
</feature>
<dbReference type="InterPro" id="IPR036364">
    <property type="entry name" value="SEA_dom_sf"/>
</dbReference>
<keyword evidence="3" id="KW-0677">Repeat</keyword>
<keyword evidence="7" id="KW-0812">Transmembrane</keyword>
<feature type="compositionally biased region" description="Basic residues" evidence="6">
    <location>
        <begin position="1531"/>
        <end position="1545"/>
    </location>
</feature>
<feature type="disulfide bond" evidence="5">
    <location>
        <begin position="5738"/>
        <end position="5747"/>
    </location>
</feature>
<dbReference type="Pfam" id="PF07645">
    <property type="entry name" value="EGF_CA"/>
    <property type="match status" value="1"/>
</dbReference>
<feature type="compositionally biased region" description="Polar residues" evidence="6">
    <location>
        <begin position="1739"/>
        <end position="1754"/>
    </location>
</feature>
<name>A0A834JCF8_VESGE</name>
<feature type="compositionally biased region" description="Low complexity" evidence="6">
    <location>
        <begin position="2079"/>
        <end position="2102"/>
    </location>
</feature>
<organism evidence="10 11">
    <name type="scientific">Vespula germanica</name>
    <name type="common">German yellow jacket</name>
    <name type="synonym">Paravespula germanica</name>
    <dbReference type="NCBI Taxonomy" id="30212"/>
    <lineage>
        <taxon>Eukaryota</taxon>
        <taxon>Metazoa</taxon>
        <taxon>Ecdysozoa</taxon>
        <taxon>Arthropoda</taxon>
        <taxon>Hexapoda</taxon>
        <taxon>Insecta</taxon>
        <taxon>Pterygota</taxon>
        <taxon>Neoptera</taxon>
        <taxon>Endopterygota</taxon>
        <taxon>Hymenoptera</taxon>
        <taxon>Apocrita</taxon>
        <taxon>Aculeata</taxon>
        <taxon>Vespoidea</taxon>
        <taxon>Vespidae</taxon>
        <taxon>Vespinae</taxon>
        <taxon>Vespula</taxon>
    </lineage>
</organism>
<feature type="region of interest" description="Disordered" evidence="6">
    <location>
        <begin position="894"/>
        <end position="915"/>
    </location>
</feature>
<feature type="region of interest" description="Disordered" evidence="6">
    <location>
        <begin position="5843"/>
        <end position="5865"/>
    </location>
</feature>
<feature type="compositionally biased region" description="Low complexity" evidence="6">
    <location>
        <begin position="1978"/>
        <end position="1988"/>
    </location>
</feature>
<feature type="compositionally biased region" description="Acidic residues" evidence="6">
    <location>
        <begin position="1511"/>
        <end position="1526"/>
    </location>
</feature>
<dbReference type="InterPro" id="IPR031866">
    <property type="entry name" value="DUF4758"/>
</dbReference>
<keyword evidence="1 5" id="KW-0245">EGF-like domain</keyword>